<evidence type="ECO:0000256" key="1">
    <source>
        <dbReference type="SAM" id="MobiDB-lite"/>
    </source>
</evidence>
<evidence type="ECO:0000313" key="3">
    <source>
        <dbReference type="Proteomes" id="UP001596434"/>
    </source>
</evidence>
<reference evidence="2 3" key="1">
    <citation type="journal article" date="2019" name="Int. J. Syst. Evol. Microbiol.">
        <title>The Global Catalogue of Microorganisms (GCM) 10K type strain sequencing project: providing services to taxonomists for standard genome sequencing and annotation.</title>
        <authorList>
            <consortium name="The Broad Institute Genomics Platform"/>
            <consortium name="The Broad Institute Genome Sequencing Center for Infectious Disease"/>
            <person name="Wu L."/>
            <person name="Ma J."/>
        </authorList>
    </citation>
    <scope>NUCLEOTIDE SEQUENCE [LARGE SCALE GENOMIC DNA]</scope>
    <source>
        <strain evidence="2 3">GX21</strain>
    </source>
</reference>
<name>A0ABD5ZU18_9EURY</name>
<keyword evidence="3" id="KW-1185">Reference proteome</keyword>
<proteinExistence type="predicted"/>
<accession>A0ABD5ZU18</accession>
<feature type="compositionally biased region" description="Basic and acidic residues" evidence="1">
    <location>
        <begin position="20"/>
        <end position="32"/>
    </location>
</feature>
<dbReference type="RefSeq" id="WP_379702004.1">
    <property type="nucleotide sequence ID" value="NZ_JBHTAT010000001.1"/>
</dbReference>
<protein>
    <recommendedName>
        <fullName evidence="4">Penicillin-binding C-terminal domain-containing protein</fullName>
    </recommendedName>
</protein>
<dbReference type="AlphaFoldDB" id="A0ABD5ZU18"/>
<gene>
    <name evidence="2" type="ORF">ACFQKE_01020</name>
</gene>
<organism evidence="2 3">
    <name type="scientific">Haloplanus litoreus</name>
    <dbReference type="NCBI Taxonomy" id="767515"/>
    <lineage>
        <taxon>Archaea</taxon>
        <taxon>Methanobacteriati</taxon>
        <taxon>Methanobacteriota</taxon>
        <taxon>Stenosarchaea group</taxon>
        <taxon>Halobacteria</taxon>
        <taxon>Halobacteriales</taxon>
        <taxon>Haloferacaceae</taxon>
        <taxon>Haloplanus</taxon>
    </lineage>
</organism>
<feature type="compositionally biased region" description="Basic and acidic residues" evidence="1">
    <location>
        <begin position="1"/>
        <end position="11"/>
    </location>
</feature>
<evidence type="ECO:0000313" key="2">
    <source>
        <dbReference type="EMBL" id="MFC7253899.1"/>
    </source>
</evidence>
<feature type="region of interest" description="Disordered" evidence="1">
    <location>
        <begin position="1"/>
        <end position="90"/>
    </location>
</feature>
<feature type="compositionally biased region" description="Basic and acidic residues" evidence="1">
    <location>
        <begin position="57"/>
        <end position="68"/>
    </location>
</feature>
<evidence type="ECO:0008006" key="4">
    <source>
        <dbReference type="Google" id="ProtNLM"/>
    </source>
</evidence>
<sequence>MFRDRPPRAALERLFQPPLRLRDRTLDAHEADGSPSPLPSPSSRQDAIDVACWTPLGDDRRSPHRDTSDPDVDPMATLLADPSTPGDAGSAVDHTLVFEVEGPVHSIGVDYGSLDAAVTPEQDLRVRTETGRALDVGWRVTADGGLVVRFADPPTDGALFVEYGVTRNPVSGRHTVDVVVDGERTVEARLVVLG</sequence>
<dbReference type="GeneID" id="96952189"/>
<dbReference type="Proteomes" id="UP001596434">
    <property type="component" value="Unassembled WGS sequence"/>
</dbReference>
<dbReference type="EMBL" id="JBHTAT010000001">
    <property type="protein sequence ID" value="MFC7253899.1"/>
    <property type="molecule type" value="Genomic_DNA"/>
</dbReference>
<comment type="caution">
    <text evidence="2">The sequence shown here is derived from an EMBL/GenBank/DDBJ whole genome shotgun (WGS) entry which is preliminary data.</text>
</comment>